<protein>
    <submittedName>
        <fullName evidence="2">Uncharacterized protein</fullName>
    </submittedName>
</protein>
<feature type="region of interest" description="Disordered" evidence="1">
    <location>
        <begin position="1"/>
        <end position="31"/>
    </location>
</feature>
<keyword evidence="3" id="KW-1185">Reference proteome</keyword>
<evidence type="ECO:0000313" key="2">
    <source>
        <dbReference type="EMBL" id="OAE25498.1"/>
    </source>
</evidence>
<accession>A0A176VXF7</accession>
<dbReference type="AlphaFoldDB" id="A0A176VXF7"/>
<gene>
    <name evidence="2" type="ORF">AXG93_1543s1140</name>
</gene>
<dbReference type="EMBL" id="LVLJ01002329">
    <property type="protein sequence ID" value="OAE25498.1"/>
    <property type="molecule type" value="Genomic_DNA"/>
</dbReference>
<name>A0A176VXF7_MARPO</name>
<organism evidence="2 3">
    <name type="scientific">Marchantia polymorpha subsp. ruderalis</name>
    <dbReference type="NCBI Taxonomy" id="1480154"/>
    <lineage>
        <taxon>Eukaryota</taxon>
        <taxon>Viridiplantae</taxon>
        <taxon>Streptophyta</taxon>
        <taxon>Embryophyta</taxon>
        <taxon>Marchantiophyta</taxon>
        <taxon>Marchantiopsida</taxon>
        <taxon>Marchantiidae</taxon>
        <taxon>Marchantiales</taxon>
        <taxon>Marchantiaceae</taxon>
        <taxon>Marchantia</taxon>
    </lineage>
</organism>
<feature type="compositionally biased region" description="Acidic residues" evidence="1">
    <location>
        <begin position="1"/>
        <end position="11"/>
    </location>
</feature>
<feature type="compositionally biased region" description="Polar residues" evidence="1">
    <location>
        <begin position="19"/>
        <end position="31"/>
    </location>
</feature>
<evidence type="ECO:0000256" key="1">
    <source>
        <dbReference type="SAM" id="MobiDB-lite"/>
    </source>
</evidence>
<proteinExistence type="predicted"/>
<evidence type="ECO:0000313" key="3">
    <source>
        <dbReference type="Proteomes" id="UP000077202"/>
    </source>
</evidence>
<dbReference type="Proteomes" id="UP000077202">
    <property type="component" value="Unassembled WGS sequence"/>
</dbReference>
<comment type="caution">
    <text evidence="2">The sequence shown here is derived from an EMBL/GenBank/DDBJ whole genome shotgun (WGS) entry which is preliminary data.</text>
</comment>
<sequence>MEENLQEDADDDRSRDSDTSQLAAHSISQSSVLSKRERGGAVYAHALARLENGAERRIAGDRGRIWCASCPEGVRVPRLPRSLLESLLVAGPQSTPSAANFGSSRAFSLYPRMAELYLAADAHFLQWMREKQRRLFCEAELIIGSLMAAQKRSLMHTSLFHLFMDFAASASATELQEAVLLEAGVQQQPVGPASDRSIFLGLTKPRLAARAQSWPCHS</sequence>
<reference evidence="2" key="1">
    <citation type="submission" date="2016-03" db="EMBL/GenBank/DDBJ databases">
        <title>Mechanisms controlling the formation of the plant cell surface in tip-growing cells are functionally conserved among land plants.</title>
        <authorList>
            <person name="Honkanen S."/>
            <person name="Jones V.A."/>
            <person name="Morieri G."/>
            <person name="Champion C."/>
            <person name="Hetherington A.J."/>
            <person name="Kelly S."/>
            <person name="Saint-Marcoux D."/>
            <person name="Proust H."/>
            <person name="Prescott H."/>
            <person name="Dolan L."/>
        </authorList>
    </citation>
    <scope>NUCLEOTIDE SEQUENCE [LARGE SCALE GENOMIC DNA]</scope>
    <source>
        <tissue evidence="2">Whole gametophyte</tissue>
    </source>
</reference>